<dbReference type="InterPro" id="IPR036812">
    <property type="entry name" value="NAD(P)_OxRdtase_dom_sf"/>
</dbReference>
<dbReference type="RefSeq" id="WP_226752896.1">
    <property type="nucleotide sequence ID" value="NZ_JAJATW010000001.1"/>
</dbReference>
<keyword evidence="4" id="KW-1185">Reference proteome</keyword>
<dbReference type="InterPro" id="IPR020471">
    <property type="entry name" value="AKR"/>
</dbReference>
<dbReference type="SUPFAM" id="SSF51430">
    <property type="entry name" value="NAD(P)-linked oxidoreductase"/>
    <property type="match status" value="1"/>
</dbReference>
<reference evidence="3" key="1">
    <citation type="submission" date="2021-10" db="EMBL/GenBank/DDBJ databases">
        <title>Marinomonas pontica sp. nov., isolated from the Black Sea.</title>
        <authorList>
            <person name="Zhao L.-H."/>
            <person name="Xue J.-H."/>
        </authorList>
    </citation>
    <scope>NUCLEOTIDE SEQUENCE</scope>
    <source>
        <strain evidence="3">E8</strain>
    </source>
</reference>
<dbReference type="InterPro" id="IPR050523">
    <property type="entry name" value="AKR_Detox_Biosynth"/>
</dbReference>
<dbReference type="InterPro" id="IPR023210">
    <property type="entry name" value="NADP_OxRdtase_dom"/>
</dbReference>
<evidence type="ECO:0000256" key="1">
    <source>
        <dbReference type="ARBA" id="ARBA00023002"/>
    </source>
</evidence>
<keyword evidence="1" id="KW-0560">Oxidoreductase</keyword>
<evidence type="ECO:0000313" key="4">
    <source>
        <dbReference type="Proteomes" id="UP001139095"/>
    </source>
</evidence>
<dbReference type="AlphaFoldDB" id="A0A9X1IKG8"/>
<comment type="caution">
    <text evidence="3">The sequence shown here is derived from an EMBL/GenBank/DDBJ whole genome shotgun (WGS) entry which is preliminary data.</text>
</comment>
<organism evidence="3 4">
    <name type="scientific">Marinomonas algarum</name>
    <dbReference type="NCBI Taxonomy" id="2883105"/>
    <lineage>
        <taxon>Bacteria</taxon>
        <taxon>Pseudomonadati</taxon>
        <taxon>Pseudomonadota</taxon>
        <taxon>Gammaproteobacteria</taxon>
        <taxon>Oceanospirillales</taxon>
        <taxon>Oceanospirillaceae</taxon>
        <taxon>Marinomonas</taxon>
    </lineage>
</organism>
<dbReference type="CDD" id="cd19094">
    <property type="entry name" value="AKR_Tas-like"/>
    <property type="match status" value="1"/>
</dbReference>
<proteinExistence type="predicted"/>
<name>A0A9X1IKG8_9GAMM</name>
<sequence>MKYVPLGRTGLNVSRVCLGTMTWGTQNTQADADAQIEYALAHGVNFMDTAEMYSVPPTAESYGKTETIIGDWLSRHPERRKEFILATKIVGPGLSYIRDGSNISGKTVIEAVDASLARLQTDYIDLYQLHWPNRTTPHFAKHFPGKITFTDVDRDEQSAQILDILQGLDACMKAGKIRHFGLSDDTTWGIAEFLRLSDKHNLPRVASIQNEFSLLHAKDWPYLIEHCVHEDIAYLPWSALAAGALTGKYLGGARPEGSRWTYVQRNGIFRDTPLVEKAVTAYVSIAKKYGMTPAQLALAWCDQVDGVSSTIIGATTVDQLKEDMAAFDMTLSDEALQEISAVFKEYPLPF</sequence>
<dbReference type="GO" id="GO:0016491">
    <property type="term" value="F:oxidoreductase activity"/>
    <property type="evidence" value="ECO:0007669"/>
    <property type="project" value="UniProtKB-KW"/>
</dbReference>
<dbReference type="EMBL" id="JAJATW010000001">
    <property type="protein sequence ID" value="MCB5160517.1"/>
    <property type="molecule type" value="Genomic_DNA"/>
</dbReference>
<dbReference type="PRINTS" id="PR00069">
    <property type="entry name" value="ALDKETRDTASE"/>
</dbReference>
<feature type="domain" description="NADP-dependent oxidoreductase" evidence="2">
    <location>
        <begin position="16"/>
        <end position="342"/>
    </location>
</feature>
<dbReference type="PANTHER" id="PTHR43364:SF4">
    <property type="entry name" value="NAD(P)-LINKED OXIDOREDUCTASE SUPERFAMILY PROTEIN"/>
    <property type="match status" value="1"/>
</dbReference>
<protein>
    <submittedName>
        <fullName evidence="3">Aldo/keto reductase</fullName>
    </submittedName>
</protein>
<dbReference type="PANTHER" id="PTHR43364">
    <property type="entry name" value="NADH-SPECIFIC METHYLGLYOXAL REDUCTASE-RELATED"/>
    <property type="match status" value="1"/>
</dbReference>
<evidence type="ECO:0000259" key="2">
    <source>
        <dbReference type="Pfam" id="PF00248"/>
    </source>
</evidence>
<dbReference type="Gene3D" id="3.20.20.100">
    <property type="entry name" value="NADP-dependent oxidoreductase domain"/>
    <property type="match status" value="1"/>
</dbReference>
<accession>A0A9X1IKG8</accession>
<dbReference type="Proteomes" id="UP001139095">
    <property type="component" value="Unassembled WGS sequence"/>
</dbReference>
<dbReference type="Pfam" id="PF00248">
    <property type="entry name" value="Aldo_ket_red"/>
    <property type="match status" value="1"/>
</dbReference>
<evidence type="ECO:0000313" key="3">
    <source>
        <dbReference type="EMBL" id="MCB5160517.1"/>
    </source>
</evidence>
<gene>
    <name evidence="3" type="ORF">LG368_01235</name>
</gene>